<protein>
    <recommendedName>
        <fullName evidence="5">RING-type domain-containing protein</fullName>
    </recommendedName>
</protein>
<evidence type="ECO:0000259" key="5">
    <source>
        <dbReference type="PROSITE" id="PS50089"/>
    </source>
</evidence>
<proteinExistence type="predicted"/>
<dbReference type="GO" id="GO:0004842">
    <property type="term" value="F:ubiquitin-protein transferase activity"/>
    <property type="evidence" value="ECO:0007669"/>
    <property type="project" value="InterPro"/>
</dbReference>
<dbReference type="GO" id="GO:0036503">
    <property type="term" value="P:ERAD pathway"/>
    <property type="evidence" value="ECO:0007669"/>
    <property type="project" value="TreeGrafter"/>
</dbReference>
<keyword evidence="1" id="KW-0479">Metal-binding</keyword>
<dbReference type="Proteomes" id="UP000518266">
    <property type="component" value="Unassembled WGS sequence"/>
</dbReference>
<keyword evidence="7" id="KW-1185">Reference proteome</keyword>
<dbReference type="PANTHER" id="PTHR15302:SF0">
    <property type="entry name" value="E3 UBIQUITIN-PROTEIN LIGASE RNF103"/>
    <property type="match status" value="1"/>
</dbReference>
<dbReference type="EMBL" id="JAAKFY010000022">
    <property type="protein sequence ID" value="KAF3837821.1"/>
    <property type="molecule type" value="Genomic_DNA"/>
</dbReference>
<evidence type="ECO:0000313" key="6">
    <source>
        <dbReference type="EMBL" id="KAF3837821.1"/>
    </source>
</evidence>
<dbReference type="Gene3D" id="3.30.40.10">
    <property type="entry name" value="Zinc/RING finger domain, C3HC4 (zinc finger)"/>
    <property type="match status" value="1"/>
</dbReference>
<dbReference type="GO" id="GO:0005783">
    <property type="term" value="C:endoplasmic reticulum"/>
    <property type="evidence" value="ECO:0007669"/>
    <property type="project" value="TreeGrafter"/>
</dbReference>
<dbReference type="InterPro" id="IPR013083">
    <property type="entry name" value="Znf_RING/FYVE/PHD"/>
</dbReference>
<dbReference type="InterPro" id="IPR001841">
    <property type="entry name" value="Znf_RING"/>
</dbReference>
<comment type="caution">
    <text evidence="6">The sequence shown here is derived from an EMBL/GenBank/DDBJ whole genome shotgun (WGS) entry which is preliminary data.</text>
</comment>
<sequence length="94" mass="10799">MEDGSLTSEDISNYQHCDWSVWPRDVLQCLECVVCLENFVSEELLMALPCGHVFHQQCIVVWLASGRHCCPSKQAHFVVTESQDNCKNYILCYD</sequence>
<dbReference type="InterPro" id="IPR042494">
    <property type="entry name" value="RNF103"/>
</dbReference>
<keyword evidence="3" id="KW-0862">Zinc</keyword>
<evidence type="ECO:0000256" key="1">
    <source>
        <dbReference type="ARBA" id="ARBA00022723"/>
    </source>
</evidence>
<name>A0A7J5XLI1_DISMA</name>
<keyword evidence="2 4" id="KW-0863">Zinc-finger</keyword>
<evidence type="ECO:0000256" key="4">
    <source>
        <dbReference type="PROSITE-ProRule" id="PRU00175"/>
    </source>
</evidence>
<dbReference type="PROSITE" id="PS50089">
    <property type="entry name" value="ZF_RING_2"/>
    <property type="match status" value="1"/>
</dbReference>
<accession>A0A7J5XLI1</accession>
<evidence type="ECO:0000313" key="7">
    <source>
        <dbReference type="Proteomes" id="UP000518266"/>
    </source>
</evidence>
<organism evidence="6 7">
    <name type="scientific">Dissostichus mawsoni</name>
    <name type="common">Antarctic cod</name>
    <dbReference type="NCBI Taxonomy" id="36200"/>
    <lineage>
        <taxon>Eukaryota</taxon>
        <taxon>Metazoa</taxon>
        <taxon>Chordata</taxon>
        <taxon>Craniata</taxon>
        <taxon>Vertebrata</taxon>
        <taxon>Euteleostomi</taxon>
        <taxon>Actinopterygii</taxon>
        <taxon>Neopterygii</taxon>
        <taxon>Teleostei</taxon>
        <taxon>Neoteleostei</taxon>
        <taxon>Acanthomorphata</taxon>
        <taxon>Eupercaria</taxon>
        <taxon>Perciformes</taxon>
        <taxon>Notothenioidei</taxon>
        <taxon>Nototheniidae</taxon>
        <taxon>Dissostichus</taxon>
    </lineage>
</organism>
<gene>
    <name evidence="6" type="ORF">F7725_009589</name>
</gene>
<evidence type="ECO:0000256" key="3">
    <source>
        <dbReference type="ARBA" id="ARBA00022833"/>
    </source>
</evidence>
<dbReference type="PANTHER" id="PTHR15302">
    <property type="entry name" value="E3 UBIQUITIN-PROTEIN LIGASE RNF103"/>
    <property type="match status" value="1"/>
</dbReference>
<dbReference type="OrthoDB" id="21204at2759"/>
<dbReference type="AlphaFoldDB" id="A0A7J5XLI1"/>
<reference evidence="6 7" key="1">
    <citation type="submission" date="2020-03" db="EMBL/GenBank/DDBJ databases">
        <title>Dissostichus mawsoni Genome sequencing and assembly.</title>
        <authorList>
            <person name="Park H."/>
        </authorList>
    </citation>
    <scope>NUCLEOTIDE SEQUENCE [LARGE SCALE GENOMIC DNA]</scope>
    <source>
        <strain evidence="6">DM0001</strain>
        <tissue evidence="6">Muscle</tissue>
    </source>
</reference>
<feature type="domain" description="RING-type" evidence="5">
    <location>
        <begin position="32"/>
        <end position="74"/>
    </location>
</feature>
<evidence type="ECO:0000256" key="2">
    <source>
        <dbReference type="ARBA" id="ARBA00022771"/>
    </source>
</evidence>
<dbReference type="SUPFAM" id="SSF57850">
    <property type="entry name" value="RING/U-box"/>
    <property type="match status" value="1"/>
</dbReference>
<dbReference type="SMART" id="SM00184">
    <property type="entry name" value="RING"/>
    <property type="match status" value="1"/>
</dbReference>
<dbReference type="GO" id="GO:0016567">
    <property type="term" value="P:protein ubiquitination"/>
    <property type="evidence" value="ECO:0007669"/>
    <property type="project" value="InterPro"/>
</dbReference>
<dbReference type="Pfam" id="PF13639">
    <property type="entry name" value="zf-RING_2"/>
    <property type="match status" value="1"/>
</dbReference>
<dbReference type="GO" id="GO:0008270">
    <property type="term" value="F:zinc ion binding"/>
    <property type="evidence" value="ECO:0007669"/>
    <property type="project" value="UniProtKB-KW"/>
</dbReference>